<dbReference type="Gene3D" id="1.10.10.10">
    <property type="entry name" value="Winged helix-like DNA-binding domain superfamily/Winged helix DNA-binding domain"/>
    <property type="match status" value="1"/>
</dbReference>
<dbReference type="PROSITE" id="PS51118">
    <property type="entry name" value="HTH_HXLR"/>
    <property type="match status" value="1"/>
</dbReference>
<accession>A0A249MS18</accession>
<keyword evidence="3" id="KW-0804">Transcription</keyword>
<reference evidence="5 6" key="1">
    <citation type="submission" date="2017-08" db="EMBL/GenBank/DDBJ databases">
        <title>Whole Genome Sequence of Sphingobium hydrophobicum C1: Insights into Adaption to the Electronic-waste Contaminated Sediment.</title>
        <authorList>
            <person name="Song D."/>
            <person name="Chen X."/>
            <person name="Xu M."/>
        </authorList>
    </citation>
    <scope>NUCLEOTIDE SEQUENCE [LARGE SCALE GENOMIC DNA]</scope>
    <source>
        <strain evidence="5 6">C1</strain>
    </source>
</reference>
<name>A0A249MS18_SPHXE</name>
<dbReference type="InterPro" id="IPR036388">
    <property type="entry name" value="WH-like_DNA-bd_sf"/>
</dbReference>
<protein>
    <submittedName>
        <fullName evidence="5">Transcriptional regulator</fullName>
    </submittedName>
</protein>
<gene>
    <name evidence="5" type="ORF">CJD35_06460</name>
</gene>
<evidence type="ECO:0000313" key="5">
    <source>
        <dbReference type="EMBL" id="ASY44128.1"/>
    </source>
</evidence>
<evidence type="ECO:0000256" key="3">
    <source>
        <dbReference type="ARBA" id="ARBA00023163"/>
    </source>
</evidence>
<proteinExistence type="predicted"/>
<dbReference type="Proteomes" id="UP000217141">
    <property type="component" value="Chromosome I"/>
</dbReference>
<dbReference type="InterPro" id="IPR036390">
    <property type="entry name" value="WH_DNA-bd_sf"/>
</dbReference>
<organism evidence="5 6">
    <name type="scientific">Sphingobium xenophagum</name>
    <dbReference type="NCBI Taxonomy" id="121428"/>
    <lineage>
        <taxon>Bacteria</taxon>
        <taxon>Pseudomonadati</taxon>
        <taxon>Pseudomonadota</taxon>
        <taxon>Alphaproteobacteria</taxon>
        <taxon>Sphingomonadales</taxon>
        <taxon>Sphingomonadaceae</taxon>
        <taxon>Sphingobium</taxon>
    </lineage>
</organism>
<keyword evidence="2" id="KW-0238">DNA-binding</keyword>
<dbReference type="GO" id="GO:0003677">
    <property type="term" value="F:DNA binding"/>
    <property type="evidence" value="ECO:0007669"/>
    <property type="project" value="UniProtKB-KW"/>
</dbReference>
<evidence type="ECO:0000256" key="2">
    <source>
        <dbReference type="ARBA" id="ARBA00023125"/>
    </source>
</evidence>
<dbReference type="SUPFAM" id="SSF46785">
    <property type="entry name" value="Winged helix' DNA-binding domain"/>
    <property type="match status" value="1"/>
</dbReference>
<dbReference type="Pfam" id="PF01638">
    <property type="entry name" value="HxlR"/>
    <property type="match status" value="1"/>
</dbReference>
<evidence type="ECO:0000259" key="4">
    <source>
        <dbReference type="PROSITE" id="PS51118"/>
    </source>
</evidence>
<dbReference type="PANTHER" id="PTHR33204">
    <property type="entry name" value="TRANSCRIPTIONAL REGULATOR, MARR FAMILY"/>
    <property type="match status" value="1"/>
</dbReference>
<evidence type="ECO:0000313" key="6">
    <source>
        <dbReference type="Proteomes" id="UP000217141"/>
    </source>
</evidence>
<dbReference type="KEGG" id="shyd:CJD35_06460"/>
<feature type="domain" description="HTH hxlR-type" evidence="4">
    <location>
        <begin position="24"/>
        <end position="122"/>
    </location>
</feature>
<dbReference type="EMBL" id="CP022745">
    <property type="protein sequence ID" value="ASY44128.1"/>
    <property type="molecule type" value="Genomic_DNA"/>
</dbReference>
<dbReference type="PANTHER" id="PTHR33204:SF37">
    <property type="entry name" value="HTH-TYPE TRANSCRIPTIONAL REGULATOR YODB"/>
    <property type="match status" value="1"/>
</dbReference>
<evidence type="ECO:0000256" key="1">
    <source>
        <dbReference type="ARBA" id="ARBA00023015"/>
    </source>
</evidence>
<dbReference type="InterPro" id="IPR002577">
    <property type="entry name" value="HTH_HxlR"/>
</dbReference>
<keyword evidence="1" id="KW-0805">Transcription regulation</keyword>
<sequence>MLLERTSGRLADRMERGDLFEPRCPSRTVLKHVTSSWGVLTLIALRPGTLRFSALRRKVNGVSERMLAQTLQQLESHGLVLRESFPVVPPHVEYTLTALGEEAAARVEALADWIEDRLPAMIGPAQEP</sequence>
<dbReference type="RefSeq" id="WP_095686949.1">
    <property type="nucleotide sequence ID" value="NZ_CP022745.1"/>
</dbReference>
<dbReference type="AlphaFoldDB" id="A0A249MS18"/>